<feature type="compositionally biased region" description="Polar residues" evidence="5">
    <location>
        <begin position="371"/>
        <end position="383"/>
    </location>
</feature>
<dbReference type="Proteomes" id="UP000816034">
    <property type="component" value="Unassembled WGS sequence"/>
</dbReference>
<dbReference type="GO" id="GO:0004930">
    <property type="term" value="F:G protein-coupled receptor activity"/>
    <property type="evidence" value="ECO:0007669"/>
    <property type="project" value="InterPro"/>
</dbReference>
<feature type="domain" description="G-protein coupled receptors family 1 profile" evidence="8">
    <location>
        <begin position="66"/>
        <end position="345"/>
    </location>
</feature>
<feature type="transmembrane region" description="Helical" evidence="6">
    <location>
        <begin position="283"/>
        <end position="302"/>
    </location>
</feature>
<feature type="transmembrane region" description="Helical" evidence="6">
    <location>
        <begin position="183"/>
        <end position="202"/>
    </location>
</feature>
<evidence type="ECO:0000256" key="2">
    <source>
        <dbReference type="ARBA" id="ARBA00022692"/>
    </source>
</evidence>
<dbReference type="PANTHER" id="PTHR23112:SF0">
    <property type="entry name" value="TRANSMEMBRANE PROTEIN 116"/>
    <property type="match status" value="1"/>
</dbReference>
<dbReference type="InterPro" id="IPR000276">
    <property type="entry name" value="GPCR_Rhodpsn"/>
</dbReference>
<evidence type="ECO:0000256" key="5">
    <source>
        <dbReference type="SAM" id="MobiDB-lite"/>
    </source>
</evidence>
<feature type="transmembrane region" description="Helical" evidence="6">
    <location>
        <begin position="106"/>
        <end position="128"/>
    </location>
</feature>
<evidence type="ECO:0000256" key="3">
    <source>
        <dbReference type="ARBA" id="ARBA00022989"/>
    </source>
</evidence>
<dbReference type="GO" id="GO:0007166">
    <property type="term" value="P:cell surface receptor signaling pathway"/>
    <property type="evidence" value="ECO:0007669"/>
    <property type="project" value="InterPro"/>
</dbReference>
<sequence>MVTQDSMSEKYGKLWINLSSQLMLNTIPQIVNNNDSQSWNETAVVSVEQHVLRYVTGSSAIISILGSLFIIFSTILFKIVSCKKRNRKSRTRYGEDFSLSTMNHRLVLYLSISDLFASLSYAISLFGISLEYEWCCTLQGFLMTCFEVSSVLWSTCICLQLFLSVTPHFSEERHKRRKILLEIAFHIICWIFPLVYTIVVLFTDQFNRVDNLQQWCWIGLHHDRSPFLNFRFFTFLLVYICVVLCAVFFLGLCICFRMHRRKKSNYEILSLDDQYQHLGKKTIINFVLILLAFVITWIPAFINRLIESIVVAQTTSASMISGIFWLDLVQAITNPLQGFLNMIFYGHHFFGKYRLFFCPRKKNMKKAASKTSLLSADSGNNDYQNRHRQISPDRDKNHLNVETLDEIKFGVIYTEGTIKADSPTAEHSHLVPKSVYYYHMDAPYEVEEDSDEEDRAHFNTGYGNMGPTLLVPNYFTSGAVGDQPLYASYASSGGNADNGLRIIAQQDTPNSAGVDHYTFSTLGQSNHDSLQDSQQHIRFMPHGFSAGHNGSVIDEYHNRLDEFLD</sequence>
<dbReference type="SUPFAM" id="SSF81321">
    <property type="entry name" value="Family A G protein-coupled receptor-like"/>
    <property type="match status" value="1"/>
</dbReference>
<reference evidence="9 10" key="1">
    <citation type="journal article" date="2018" name="BMC Genomics">
        <title>The genome of Naegleria lovaniensis, the basis for a comparative approach to unravel pathogenicity factors of the human pathogenic amoeba N. fowleri.</title>
        <authorList>
            <person name="Liechti N."/>
            <person name="Schurch N."/>
            <person name="Bruggmann R."/>
            <person name="Wittwer M."/>
        </authorList>
    </citation>
    <scope>NUCLEOTIDE SEQUENCE [LARGE SCALE GENOMIC DNA]</scope>
    <source>
        <strain evidence="9 10">ATCC 30569</strain>
    </source>
</reference>
<evidence type="ECO:0008006" key="11">
    <source>
        <dbReference type="Google" id="ProtNLM"/>
    </source>
</evidence>
<evidence type="ECO:0000313" key="10">
    <source>
        <dbReference type="Proteomes" id="UP000816034"/>
    </source>
</evidence>
<gene>
    <name evidence="9" type="ORF">C9374_002366</name>
</gene>
<feature type="domain" description="G-protein coupled receptors family 2 profile 2" evidence="7">
    <location>
        <begin position="52"/>
        <end position="349"/>
    </location>
</feature>
<organism evidence="9 10">
    <name type="scientific">Naegleria lovaniensis</name>
    <name type="common">Amoeba</name>
    <dbReference type="NCBI Taxonomy" id="51637"/>
    <lineage>
        <taxon>Eukaryota</taxon>
        <taxon>Discoba</taxon>
        <taxon>Heterolobosea</taxon>
        <taxon>Tetramitia</taxon>
        <taxon>Eutetramitia</taxon>
        <taxon>Vahlkampfiidae</taxon>
        <taxon>Naegleria</taxon>
    </lineage>
</organism>
<dbReference type="PANTHER" id="PTHR23112">
    <property type="entry name" value="G PROTEIN-COUPLED RECEPTOR 157-RELATED"/>
    <property type="match status" value="1"/>
</dbReference>
<evidence type="ECO:0000256" key="6">
    <source>
        <dbReference type="SAM" id="Phobius"/>
    </source>
</evidence>
<evidence type="ECO:0000313" key="9">
    <source>
        <dbReference type="EMBL" id="KAG2386622.1"/>
    </source>
</evidence>
<accession>A0AA88KQN4</accession>
<comment type="caution">
    <text evidence="9">The sequence shown here is derived from an EMBL/GenBank/DDBJ whole genome shotgun (WGS) entry which is preliminary data.</text>
</comment>
<feature type="region of interest" description="Disordered" evidence="5">
    <location>
        <begin position="371"/>
        <end position="397"/>
    </location>
</feature>
<feature type="transmembrane region" description="Helical" evidence="6">
    <location>
        <begin position="232"/>
        <end position="256"/>
    </location>
</feature>
<keyword evidence="3 6" id="KW-1133">Transmembrane helix</keyword>
<protein>
    <recommendedName>
        <fullName evidence="11">G-protein coupled receptors family 1 profile domain-containing protein</fullName>
    </recommendedName>
</protein>
<dbReference type="AlphaFoldDB" id="A0AA88KQN4"/>
<dbReference type="RefSeq" id="XP_044550614.1">
    <property type="nucleotide sequence ID" value="XM_044691776.1"/>
</dbReference>
<dbReference type="Gene3D" id="1.20.1070.10">
    <property type="entry name" value="Rhodopsin 7-helix transmembrane proteins"/>
    <property type="match status" value="1"/>
</dbReference>
<dbReference type="PROSITE" id="PS50261">
    <property type="entry name" value="G_PROTEIN_RECEP_F2_4"/>
    <property type="match status" value="1"/>
</dbReference>
<evidence type="ECO:0000259" key="8">
    <source>
        <dbReference type="PROSITE" id="PS50262"/>
    </source>
</evidence>
<dbReference type="EMBL" id="PYSW02000015">
    <property type="protein sequence ID" value="KAG2386622.1"/>
    <property type="molecule type" value="Genomic_DNA"/>
</dbReference>
<proteinExistence type="predicted"/>
<keyword evidence="2 6" id="KW-0812">Transmembrane</keyword>
<dbReference type="GO" id="GO:0007189">
    <property type="term" value="P:adenylate cyclase-activating G protein-coupled receptor signaling pathway"/>
    <property type="evidence" value="ECO:0007669"/>
    <property type="project" value="TreeGrafter"/>
</dbReference>
<feature type="transmembrane region" description="Helical" evidence="6">
    <location>
        <begin position="140"/>
        <end position="163"/>
    </location>
</feature>
<dbReference type="GeneID" id="68094822"/>
<dbReference type="InterPro" id="IPR017981">
    <property type="entry name" value="GPCR_2-like_7TM"/>
</dbReference>
<evidence type="ECO:0000256" key="1">
    <source>
        <dbReference type="ARBA" id="ARBA00004141"/>
    </source>
</evidence>
<keyword evidence="4 6" id="KW-0472">Membrane</keyword>
<keyword evidence="10" id="KW-1185">Reference proteome</keyword>
<evidence type="ECO:0000259" key="7">
    <source>
        <dbReference type="PROSITE" id="PS50261"/>
    </source>
</evidence>
<feature type="transmembrane region" description="Helical" evidence="6">
    <location>
        <begin position="60"/>
        <end position="80"/>
    </location>
</feature>
<dbReference type="GO" id="GO:0005886">
    <property type="term" value="C:plasma membrane"/>
    <property type="evidence" value="ECO:0007669"/>
    <property type="project" value="TreeGrafter"/>
</dbReference>
<dbReference type="Pfam" id="PF00001">
    <property type="entry name" value="7tm_1"/>
    <property type="match status" value="1"/>
</dbReference>
<evidence type="ECO:0000256" key="4">
    <source>
        <dbReference type="ARBA" id="ARBA00023136"/>
    </source>
</evidence>
<dbReference type="InterPro" id="IPR017452">
    <property type="entry name" value="GPCR_Rhodpsn_7TM"/>
</dbReference>
<comment type="subcellular location">
    <subcellularLocation>
        <location evidence="1">Membrane</location>
        <topology evidence="1">Multi-pass membrane protein</topology>
    </subcellularLocation>
</comment>
<name>A0AA88KQN4_NAELO</name>
<dbReference type="PROSITE" id="PS50262">
    <property type="entry name" value="G_PROTEIN_RECEP_F1_2"/>
    <property type="match status" value="1"/>
</dbReference>